<evidence type="ECO:0000256" key="3">
    <source>
        <dbReference type="ARBA" id="ARBA00023065"/>
    </source>
</evidence>
<dbReference type="InterPro" id="IPR005124">
    <property type="entry name" value="V-ATPase_G"/>
</dbReference>
<proteinExistence type="predicted"/>
<reference evidence="5 6" key="1">
    <citation type="submission" date="2019-07" db="EMBL/GenBank/DDBJ databases">
        <title>The pathways for chlorine oxyanion respiration interact through the shared metabolite chlorate.</title>
        <authorList>
            <person name="Barnum T.P."/>
            <person name="Cheng Y."/>
            <person name="Hill K.A."/>
            <person name="Lucas L.N."/>
            <person name="Carlson H.K."/>
            <person name="Coates J.D."/>
        </authorList>
    </citation>
    <scope>NUCLEOTIDE SEQUENCE [LARGE SCALE GENOMIC DNA]</scope>
    <source>
        <strain evidence="5 6">BK-1</strain>
    </source>
</reference>
<dbReference type="EMBL" id="VMNH01000027">
    <property type="protein sequence ID" value="TVO70048.1"/>
    <property type="molecule type" value="Genomic_DNA"/>
</dbReference>
<evidence type="ECO:0000256" key="4">
    <source>
        <dbReference type="SAM" id="Coils"/>
    </source>
</evidence>
<organism evidence="5 6">
    <name type="scientific">Sedimenticola selenatireducens</name>
    <dbReference type="NCBI Taxonomy" id="191960"/>
    <lineage>
        <taxon>Bacteria</taxon>
        <taxon>Pseudomonadati</taxon>
        <taxon>Pseudomonadota</taxon>
        <taxon>Gammaproteobacteria</taxon>
        <taxon>Chromatiales</taxon>
        <taxon>Sedimenticolaceae</taxon>
        <taxon>Sedimenticola</taxon>
    </lineage>
</organism>
<dbReference type="GO" id="GO:0016471">
    <property type="term" value="C:vacuolar proton-transporting V-type ATPase complex"/>
    <property type="evidence" value="ECO:0007669"/>
    <property type="project" value="InterPro"/>
</dbReference>
<evidence type="ECO:0000256" key="1">
    <source>
        <dbReference type="ARBA" id="ARBA00022448"/>
    </source>
</evidence>
<evidence type="ECO:0000313" key="5">
    <source>
        <dbReference type="EMBL" id="TVO70048.1"/>
    </source>
</evidence>
<keyword evidence="3" id="KW-0406">Ion transport</keyword>
<dbReference type="Pfam" id="PF03179">
    <property type="entry name" value="V-ATPase_G"/>
    <property type="match status" value="1"/>
</dbReference>
<dbReference type="AlphaFoldDB" id="A0A557RY56"/>
<sequence length="108" mass="12575">MDETLQRLLDAEKKAEEIVHKADKERERIIQGALREAHAEEERFEARIPELHSAFIDKAEQRAIQTNSELKKRYDEHHLQLRTTAEARETEALDMAFDLLISPDADLP</sequence>
<gene>
    <name evidence="5" type="ORF">FHP88_17150</name>
</gene>
<keyword evidence="4" id="KW-0175">Coiled coil</keyword>
<accession>A0A557RY56</accession>
<feature type="coiled-coil region" evidence="4">
    <location>
        <begin position="1"/>
        <end position="28"/>
    </location>
</feature>
<name>A0A557RY56_9GAMM</name>
<dbReference type="GO" id="GO:0046961">
    <property type="term" value="F:proton-transporting ATPase activity, rotational mechanism"/>
    <property type="evidence" value="ECO:0007669"/>
    <property type="project" value="InterPro"/>
</dbReference>
<protein>
    <submittedName>
        <fullName evidence="5">ATPase</fullName>
    </submittedName>
</protein>
<keyword evidence="6" id="KW-1185">Reference proteome</keyword>
<evidence type="ECO:0000256" key="2">
    <source>
        <dbReference type="ARBA" id="ARBA00022781"/>
    </source>
</evidence>
<dbReference type="Proteomes" id="UP000316649">
    <property type="component" value="Unassembled WGS sequence"/>
</dbReference>
<keyword evidence="2" id="KW-0375">Hydrogen ion transport</keyword>
<dbReference type="OrthoDB" id="5771387at2"/>
<dbReference type="RefSeq" id="WP_144360328.1">
    <property type="nucleotide sequence ID" value="NZ_VMNH01000027.1"/>
</dbReference>
<keyword evidence="1" id="KW-0813">Transport</keyword>
<comment type="caution">
    <text evidence="5">The sequence shown here is derived from an EMBL/GenBank/DDBJ whole genome shotgun (WGS) entry which is preliminary data.</text>
</comment>
<dbReference type="Gene3D" id="1.20.5.2950">
    <property type="match status" value="1"/>
</dbReference>
<evidence type="ECO:0000313" key="6">
    <source>
        <dbReference type="Proteomes" id="UP000316649"/>
    </source>
</evidence>